<dbReference type="PROSITE" id="PS51257">
    <property type="entry name" value="PROKAR_LIPOPROTEIN"/>
    <property type="match status" value="1"/>
</dbReference>
<protein>
    <submittedName>
        <fullName evidence="3">Uncharacterized protein</fullName>
    </submittedName>
</protein>
<keyword evidence="2" id="KW-0472">Membrane</keyword>
<feature type="transmembrane region" description="Helical" evidence="2">
    <location>
        <begin position="252"/>
        <end position="273"/>
    </location>
</feature>
<dbReference type="OrthoDB" id="3045811at2759"/>
<comment type="caution">
    <text evidence="3">The sequence shown here is derived from an EMBL/GenBank/DDBJ whole genome shotgun (WGS) entry which is preliminary data.</text>
</comment>
<feature type="transmembrane region" description="Helical" evidence="2">
    <location>
        <begin position="175"/>
        <end position="199"/>
    </location>
</feature>
<feature type="compositionally biased region" description="Basic and acidic residues" evidence="1">
    <location>
        <begin position="296"/>
        <end position="307"/>
    </location>
</feature>
<name>A0A9P5XF99_9AGAR</name>
<dbReference type="EMBL" id="MU151135">
    <property type="protein sequence ID" value="KAF9449279.1"/>
    <property type="molecule type" value="Genomic_DNA"/>
</dbReference>
<keyword evidence="2" id="KW-1133">Transmembrane helix</keyword>
<gene>
    <name evidence="3" type="ORF">P691DRAFT_854362</name>
</gene>
<sequence length="307" mass="33434">MSVNLDKLDSVLDTFLPLTIGNVIGALLVGACLTLGTICLGFLSSETAGPPKQRHSLQLYIVVLVIAVIAFYLSEFLLTNGLPIFHPHTKDNYNDILANRVDVAASIFQLIVICMTDGLLVWRCYMVHRALMGPGCYPSFWGRISWAVPAGLWVLSFVIGITTCVIRVGKLADSLLGVLFMSNALTNLYGTIFITIRLLRHRRVARICLGDRAPIARYHSLVAILLESAAINVPIAICAAVKNVAITSTASIIIIMMAIPNVSLQAFATLLIIHQVSRGRAVGQQKQEEVASSSERQSHNDPESRRG</sequence>
<feature type="transmembrane region" description="Helical" evidence="2">
    <location>
        <begin position="220"/>
        <end position="246"/>
    </location>
</feature>
<feature type="region of interest" description="Disordered" evidence="1">
    <location>
        <begin position="284"/>
        <end position="307"/>
    </location>
</feature>
<proteinExistence type="predicted"/>
<feature type="transmembrane region" description="Helical" evidence="2">
    <location>
        <begin position="103"/>
        <end position="125"/>
    </location>
</feature>
<dbReference type="Proteomes" id="UP000807342">
    <property type="component" value="Unassembled WGS sequence"/>
</dbReference>
<keyword evidence="2" id="KW-0812">Transmembrane</keyword>
<organism evidence="3 4">
    <name type="scientific">Macrolepiota fuliginosa MF-IS2</name>
    <dbReference type="NCBI Taxonomy" id="1400762"/>
    <lineage>
        <taxon>Eukaryota</taxon>
        <taxon>Fungi</taxon>
        <taxon>Dikarya</taxon>
        <taxon>Basidiomycota</taxon>
        <taxon>Agaricomycotina</taxon>
        <taxon>Agaricomycetes</taxon>
        <taxon>Agaricomycetidae</taxon>
        <taxon>Agaricales</taxon>
        <taxon>Agaricineae</taxon>
        <taxon>Agaricaceae</taxon>
        <taxon>Macrolepiota</taxon>
    </lineage>
</organism>
<evidence type="ECO:0000313" key="4">
    <source>
        <dbReference type="Proteomes" id="UP000807342"/>
    </source>
</evidence>
<dbReference type="AlphaFoldDB" id="A0A9P5XF99"/>
<evidence type="ECO:0000313" key="3">
    <source>
        <dbReference type="EMBL" id="KAF9449279.1"/>
    </source>
</evidence>
<feature type="transmembrane region" description="Helical" evidence="2">
    <location>
        <begin position="146"/>
        <end position="169"/>
    </location>
</feature>
<feature type="transmembrane region" description="Helical" evidence="2">
    <location>
        <begin position="20"/>
        <end position="43"/>
    </location>
</feature>
<accession>A0A9P5XF99</accession>
<reference evidence="3" key="1">
    <citation type="submission" date="2020-11" db="EMBL/GenBank/DDBJ databases">
        <authorList>
            <consortium name="DOE Joint Genome Institute"/>
            <person name="Ahrendt S."/>
            <person name="Riley R."/>
            <person name="Andreopoulos W."/>
            <person name="Labutti K."/>
            <person name="Pangilinan J."/>
            <person name="Ruiz-Duenas F.J."/>
            <person name="Barrasa J.M."/>
            <person name="Sanchez-Garcia M."/>
            <person name="Camarero S."/>
            <person name="Miyauchi S."/>
            <person name="Serrano A."/>
            <person name="Linde D."/>
            <person name="Babiker R."/>
            <person name="Drula E."/>
            <person name="Ayuso-Fernandez I."/>
            <person name="Pacheco R."/>
            <person name="Padilla G."/>
            <person name="Ferreira P."/>
            <person name="Barriuso J."/>
            <person name="Kellner H."/>
            <person name="Castanera R."/>
            <person name="Alfaro M."/>
            <person name="Ramirez L."/>
            <person name="Pisabarro A.G."/>
            <person name="Kuo A."/>
            <person name="Tritt A."/>
            <person name="Lipzen A."/>
            <person name="He G."/>
            <person name="Yan M."/>
            <person name="Ng V."/>
            <person name="Cullen D."/>
            <person name="Martin F."/>
            <person name="Rosso M.-N."/>
            <person name="Henrissat B."/>
            <person name="Hibbett D."/>
            <person name="Martinez A.T."/>
            <person name="Grigoriev I.V."/>
        </authorList>
    </citation>
    <scope>NUCLEOTIDE SEQUENCE</scope>
    <source>
        <strain evidence="3">MF-IS2</strain>
    </source>
</reference>
<evidence type="ECO:0000256" key="2">
    <source>
        <dbReference type="SAM" id="Phobius"/>
    </source>
</evidence>
<keyword evidence="4" id="KW-1185">Reference proteome</keyword>
<evidence type="ECO:0000256" key="1">
    <source>
        <dbReference type="SAM" id="MobiDB-lite"/>
    </source>
</evidence>